<dbReference type="Gene3D" id="1.20.1310.10">
    <property type="entry name" value="Cullin Repeats"/>
    <property type="match status" value="5"/>
</dbReference>
<dbReference type="SUPFAM" id="SSF75632">
    <property type="entry name" value="Cullin homology domain"/>
    <property type="match status" value="2"/>
</dbReference>
<dbReference type="PROSITE" id="PS50069">
    <property type="entry name" value="CULLIN_2"/>
    <property type="match status" value="1"/>
</dbReference>
<dbReference type="GO" id="GO:0031625">
    <property type="term" value="F:ubiquitin protein ligase binding"/>
    <property type="evidence" value="ECO:0007669"/>
    <property type="project" value="InterPro"/>
</dbReference>
<dbReference type="Pfam" id="PF10557">
    <property type="entry name" value="Cullin_Nedd8"/>
    <property type="match status" value="1"/>
</dbReference>
<dbReference type="SUPFAM" id="SSF46785">
    <property type="entry name" value="Winged helix' DNA-binding domain"/>
    <property type="match status" value="1"/>
</dbReference>
<evidence type="ECO:0000259" key="4">
    <source>
        <dbReference type="PROSITE" id="PS50069"/>
    </source>
</evidence>
<dbReference type="SMART" id="SM00884">
    <property type="entry name" value="Cullin_Nedd8"/>
    <property type="match status" value="1"/>
</dbReference>
<accession>A0AAN9HXS2</accession>
<proteinExistence type="inferred from homology"/>
<protein>
    <recommendedName>
        <fullName evidence="4">Cullin family profile domain-containing protein</fullName>
    </recommendedName>
</protein>
<evidence type="ECO:0000256" key="3">
    <source>
        <dbReference type="RuleBase" id="RU003829"/>
    </source>
</evidence>
<keyword evidence="6" id="KW-1185">Reference proteome</keyword>
<comment type="caution">
    <text evidence="5">The sequence shown here is derived from an EMBL/GenBank/DDBJ whole genome shotgun (WGS) entry which is preliminary data.</text>
</comment>
<dbReference type="Pfam" id="PF00888">
    <property type="entry name" value="Cullin"/>
    <property type="match status" value="1"/>
</dbReference>
<dbReference type="PANTHER" id="PTHR11932">
    <property type="entry name" value="CULLIN"/>
    <property type="match status" value="1"/>
</dbReference>
<dbReference type="InterPro" id="IPR036390">
    <property type="entry name" value="WH_DNA-bd_sf"/>
</dbReference>
<evidence type="ECO:0000313" key="6">
    <source>
        <dbReference type="Proteomes" id="UP001372338"/>
    </source>
</evidence>
<name>A0AAN9HXS2_CROPI</name>
<comment type="similarity">
    <text evidence="1 2 3">Belongs to the cullin family.</text>
</comment>
<dbReference type="EMBL" id="JAYWIO010000007">
    <property type="protein sequence ID" value="KAK7251694.1"/>
    <property type="molecule type" value="Genomic_DNA"/>
</dbReference>
<dbReference type="InterPro" id="IPR001373">
    <property type="entry name" value="Cullin_N"/>
</dbReference>
<dbReference type="GO" id="GO:0006511">
    <property type="term" value="P:ubiquitin-dependent protein catabolic process"/>
    <property type="evidence" value="ECO:0007669"/>
    <property type="project" value="InterPro"/>
</dbReference>
<evidence type="ECO:0000313" key="5">
    <source>
        <dbReference type="EMBL" id="KAK7251694.1"/>
    </source>
</evidence>
<dbReference type="InterPro" id="IPR045093">
    <property type="entry name" value="Cullin"/>
</dbReference>
<dbReference type="Gene3D" id="1.10.10.10">
    <property type="entry name" value="Winged helix-like DNA-binding domain superfamily/Winged helix DNA-binding domain"/>
    <property type="match status" value="1"/>
</dbReference>
<dbReference type="InterPro" id="IPR059120">
    <property type="entry name" value="Cullin-like_AB"/>
</dbReference>
<dbReference type="Pfam" id="PF26557">
    <property type="entry name" value="Cullin_AB"/>
    <property type="match status" value="1"/>
</dbReference>
<dbReference type="InterPro" id="IPR036388">
    <property type="entry name" value="WH-like_DNA-bd_sf"/>
</dbReference>
<dbReference type="InterPro" id="IPR016159">
    <property type="entry name" value="Cullin_repeat-like_dom_sf"/>
</dbReference>
<dbReference type="InterPro" id="IPR036317">
    <property type="entry name" value="Cullin_homology_sf"/>
</dbReference>
<gene>
    <name evidence="5" type="ORF">RIF29_35112</name>
</gene>
<evidence type="ECO:0000256" key="2">
    <source>
        <dbReference type="PROSITE-ProRule" id="PRU00330"/>
    </source>
</evidence>
<dbReference type="AlphaFoldDB" id="A0AAN9HXS2"/>
<feature type="domain" description="Cullin family profile" evidence="4">
    <location>
        <begin position="349"/>
        <end position="714"/>
    </location>
</feature>
<reference evidence="5 6" key="1">
    <citation type="submission" date="2024-01" db="EMBL/GenBank/DDBJ databases">
        <title>The genomes of 5 underutilized Papilionoideae crops provide insights into root nodulation and disease resistanc.</title>
        <authorList>
            <person name="Yuan L."/>
        </authorList>
    </citation>
    <scope>NUCLEOTIDE SEQUENCE [LARGE SCALE GENOMIC DNA]</scope>
    <source>
        <strain evidence="5">ZHUSHIDOU_FW_LH</strain>
        <tissue evidence="5">Leaf</tissue>
    </source>
</reference>
<dbReference type="Gene3D" id="3.30.230.130">
    <property type="entry name" value="Cullin, Chain C, Domain 2"/>
    <property type="match status" value="1"/>
</dbReference>
<evidence type="ECO:0000256" key="1">
    <source>
        <dbReference type="ARBA" id="ARBA00006019"/>
    </source>
</evidence>
<dbReference type="Proteomes" id="UP001372338">
    <property type="component" value="Unassembled WGS sequence"/>
</dbReference>
<dbReference type="InterPro" id="IPR016158">
    <property type="entry name" value="Cullin_homology"/>
</dbReference>
<dbReference type="SMART" id="SM00182">
    <property type="entry name" value="CULLIN"/>
    <property type="match status" value="1"/>
</dbReference>
<sequence length="859" mass="101162">MTLYTTIYNMCNRKQPLDFSSRLYDNYKMTFDDYINSSVLPSLKEKDDEFMLEELSQRWLRFKVMIKWMSHLFCYLERYFVIGRSLPRLDAVGRNCFIRLAYQNVQVEARKFVMDTIRKEREHGRGQIDISSWKSIVDMFVELDRYKQDFEVPVLTDTKNYYRNMASKWIKVDSCPHYMLKAEGCLKREINHVSHYLHPDTKPKLAEIVQHEVLVSYAYQLLRDQKSGCRTLLMDNKVEDLARLYSLYHEIPKGLNVIVNEFKQHMVAEVVALKSEIEKMANQAADVTIIEQGEKAASIQVLFNKFIELFNNGMANVEVCFMNNTLFNEILKDVFDFEVYLNEKVASISIVELLATFCGEFLKKAESEKLSDEALAETFEMVAKLLPYIRRKEVFEKLCREKLCHRLLVDRAANKDHESCFLTKLKQQYGREFTLKMEGMLRTLESVEGRQERFKKHFEGVRELFDEFYRERLYHRFVADRRAIKDHESSLKQQQYIVKFTSRVERMQRTVTLVEDSQEKYEKLIKNIEEVFEEFCMQKLSQVDGNVNKDLLTKLKQHHGYKFTQKMRDMLKKHIQGNNNEDPDIDFRVIDLPLSCWPNCYPSSNITLPPEIVCRMAEFQHFYELTYRTRVDKPISNRKKKKNKRLGIVDGLQFKGRILQWNHTVGTCTLMCNFDSEFELTVTICQAAALLLFNSADRLSYTDIKTRLKLSGSEDLERLLLSLSGSKYKILIKEPDNQIISPDDFFVVNSGFSCPTKKLTVPLPPVEKMMKKDTENRKYIIDAAIVRIMKRRKVLSHQDLVSQCINQLSDAYLFMLIVLMLKKSRSGLIFLLTLDIWKGTRIITLFGSIFQNHDKVYVF</sequence>
<organism evidence="5 6">
    <name type="scientific">Crotalaria pallida</name>
    <name type="common">Smooth rattlebox</name>
    <name type="synonym">Crotalaria striata</name>
    <dbReference type="NCBI Taxonomy" id="3830"/>
    <lineage>
        <taxon>Eukaryota</taxon>
        <taxon>Viridiplantae</taxon>
        <taxon>Streptophyta</taxon>
        <taxon>Embryophyta</taxon>
        <taxon>Tracheophyta</taxon>
        <taxon>Spermatophyta</taxon>
        <taxon>Magnoliopsida</taxon>
        <taxon>eudicotyledons</taxon>
        <taxon>Gunneridae</taxon>
        <taxon>Pentapetalae</taxon>
        <taxon>rosids</taxon>
        <taxon>fabids</taxon>
        <taxon>Fabales</taxon>
        <taxon>Fabaceae</taxon>
        <taxon>Papilionoideae</taxon>
        <taxon>50 kb inversion clade</taxon>
        <taxon>genistoids sensu lato</taxon>
        <taxon>core genistoids</taxon>
        <taxon>Crotalarieae</taxon>
        <taxon>Crotalaria</taxon>
    </lineage>
</organism>
<dbReference type="InterPro" id="IPR019559">
    <property type="entry name" value="Cullin_neddylation_domain"/>
</dbReference>
<dbReference type="SUPFAM" id="SSF74788">
    <property type="entry name" value="Cullin repeat-like"/>
    <property type="match status" value="1"/>
</dbReference>